<dbReference type="EMBL" id="JAUJEB010000001">
    <property type="protein sequence ID" value="MDN5210878.1"/>
    <property type="molecule type" value="Genomic_DNA"/>
</dbReference>
<evidence type="ECO:0000256" key="3">
    <source>
        <dbReference type="ARBA" id="ARBA00023082"/>
    </source>
</evidence>
<dbReference type="InterPro" id="IPR036388">
    <property type="entry name" value="WH-like_DNA-bd_sf"/>
</dbReference>
<accession>A0ABT8KZJ6</accession>
<evidence type="ECO:0000313" key="7">
    <source>
        <dbReference type="EMBL" id="MDN5210878.1"/>
    </source>
</evidence>
<dbReference type="InterPro" id="IPR014284">
    <property type="entry name" value="RNA_pol_sigma-70_dom"/>
</dbReference>
<keyword evidence="4" id="KW-0804">Transcription</keyword>
<dbReference type="InterPro" id="IPR007627">
    <property type="entry name" value="RNA_pol_sigma70_r2"/>
</dbReference>
<dbReference type="SUPFAM" id="SSF88659">
    <property type="entry name" value="Sigma3 and sigma4 domains of RNA polymerase sigma factors"/>
    <property type="match status" value="1"/>
</dbReference>
<dbReference type="Pfam" id="PF08281">
    <property type="entry name" value="Sigma70_r4_2"/>
    <property type="match status" value="1"/>
</dbReference>
<dbReference type="PANTHER" id="PTHR43133">
    <property type="entry name" value="RNA POLYMERASE ECF-TYPE SIGMA FACTO"/>
    <property type="match status" value="1"/>
</dbReference>
<dbReference type="CDD" id="cd06171">
    <property type="entry name" value="Sigma70_r4"/>
    <property type="match status" value="1"/>
</dbReference>
<evidence type="ECO:0000259" key="5">
    <source>
        <dbReference type="Pfam" id="PF04542"/>
    </source>
</evidence>
<dbReference type="InterPro" id="IPR013324">
    <property type="entry name" value="RNA_pol_sigma_r3/r4-like"/>
</dbReference>
<comment type="similarity">
    <text evidence="1">Belongs to the sigma-70 factor family. ECF subfamily.</text>
</comment>
<reference evidence="7" key="1">
    <citation type="submission" date="2023-06" db="EMBL/GenBank/DDBJ databases">
        <title>Genomic of Agaribacillus aureum.</title>
        <authorList>
            <person name="Wang G."/>
        </authorList>
    </citation>
    <scope>NUCLEOTIDE SEQUENCE</scope>
    <source>
        <strain evidence="7">BMA12</strain>
    </source>
</reference>
<keyword evidence="8" id="KW-1185">Reference proteome</keyword>
<evidence type="ECO:0000256" key="1">
    <source>
        <dbReference type="ARBA" id="ARBA00010641"/>
    </source>
</evidence>
<comment type="caution">
    <text evidence="7">The sequence shown here is derived from an EMBL/GenBank/DDBJ whole genome shotgun (WGS) entry which is preliminary data.</text>
</comment>
<dbReference type="Pfam" id="PF04542">
    <property type="entry name" value="Sigma70_r2"/>
    <property type="match status" value="1"/>
</dbReference>
<evidence type="ECO:0000313" key="8">
    <source>
        <dbReference type="Proteomes" id="UP001172083"/>
    </source>
</evidence>
<dbReference type="Gene3D" id="1.10.10.10">
    <property type="entry name" value="Winged helix-like DNA-binding domain superfamily/Winged helix DNA-binding domain"/>
    <property type="match status" value="1"/>
</dbReference>
<dbReference type="InterPro" id="IPR013325">
    <property type="entry name" value="RNA_pol_sigma_r2"/>
</dbReference>
<dbReference type="Proteomes" id="UP001172083">
    <property type="component" value="Unassembled WGS sequence"/>
</dbReference>
<dbReference type="RefSeq" id="WP_346756218.1">
    <property type="nucleotide sequence ID" value="NZ_JAUJEB010000001.1"/>
</dbReference>
<evidence type="ECO:0000256" key="4">
    <source>
        <dbReference type="ARBA" id="ARBA00023163"/>
    </source>
</evidence>
<keyword evidence="3" id="KW-0731">Sigma factor</keyword>
<evidence type="ECO:0000259" key="6">
    <source>
        <dbReference type="Pfam" id="PF08281"/>
    </source>
</evidence>
<protein>
    <submittedName>
        <fullName evidence="7">Sigma-70 family RNA polymerase sigma factor</fullName>
    </submittedName>
</protein>
<dbReference type="PANTHER" id="PTHR43133:SF46">
    <property type="entry name" value="RNA POLYMERASE SIGMA-70 FACTOR ECF SUBFAMILY"/>
    <property type="match status" value="1"/>
</dbReference>
<sequence>MLQRGPANSSHDWYYDEFVWIYDTYYDDLYRFGLRLSMNEDMTKDCIQEVFTDLWAKRDKISTISNVKGYLLKHLSRVIYAAITKDEKKKKVDKLFELQNEIIFNYENRLLDDHQETLSKARLLNALQSLSKRKQQIIRLRFLEGYDYEEIASITSLKCNTVYNLSHKAIKVLRGKLITIAFFCLSSLPFFL</sequence>
<feature type="domain" description="RNA polymerase sigma factor 70 region 4 type 2" evidence="6">
    <location>
        <begin position="122"/>
        <end position="171"/>
    </location>
</feature>
<dbReference type="NCBIfam" id="TIGR02937">
    <property type="entry name" value="sigma70-ECF"/>
    <property type="match status" value="1"/>
</dbReference>
<keyword evidence="2" id="KW-0805">Transcription regulation</keyword>
<gene>
    <name evidence="7" type="ORF">QQ020_02425</name>
</gene>
<name>A0ABT8KZJ6_9BACT</name>
<dbReference type="InterPro" id="IPR039425">
    <property type="entry name" value="RNA_pol_sigma-70-like"/>
</dbReference>
<dbReference type="SUPFAM" id="SSF88946">
    <property type="entry name" value="Sigma2 domain of RNA polymerase sigma factors"/>
    <property type="match status" value="1"/>
</dbReference>
<evidence type="ECO:0000256" key="2">
    <source>
        <dbReference type="ARBA" id="ARBA00023015"/>
    </source>
</evidence>
<dbReference type="InterPro" id="IPR013249">
    <property type="entry name" value="RNA_pol_sigma70_r4_t2"/>
</dbReference>
<dbReference type="Gene3D" id="1.10.1740.10">
    <property type="match status" value="1"/>
</dbReference>
<proteinExistence type="inferred from homology"/>
<organism evidence="7 8">
    <name type="scientific">Agaribacillus aureus</name>
    <dbReference type="NCBI Taxonomy" id="3051825"/>
    <lineage>
        <taxon>Bacteria</taxon>
        <taxon>Pseudomonadati</taxon>
        <taxon>Bacteroidota</taxon>
        <taxon>Cytophagia</taxon>
        <taxon>Cytophagales</taxon>
        <taxon>Splendidivirgaceae</taxon>
        <taxon>Agaribacillus</taxon>
    </lineage>
</organism>
<feature type="domain" description="RNA polymerase sigma-70 region 2" evidence="5">
    <location>
        <begin position="21"/>
        <end position="86"/>
    </location>
</feature>